<protein>
    <submittedName>
        <fullName evidence="1">Uncharacterized protein</fullName>
    </submittedName>
</protein>
<dbReference type="EMBL" id="JAMYWD010000009">
    <property type="protein sequence ID" value="KAJ4961073.1"/>
    <property type="molecule type" value="Genomic_DNA"/>
</dbReference>
<comment type="caution">
    <text evidence="1">The sequence shown here is derived from an EMBL/GenBank/DDBJ whole genome shotgun (WGS) entry which is preliminary data.</text>
</comment>
<sequence length="109" mass="12100">MLFHGFLELGTYLAFSSLSCFLSPSIKASEAHLSTELKKAAGKRGRIFLILFKFDLRSNLQKSCSSLAEICRQGFLLMIYEWGRSHLLASLKSSLSSLEIQVAIIVGVE</sequence>
<dbReference type="Proteomes" id="UP001141806">
    <property type="component" value="Unassembled WGS sequence"/>
</dbReference>
<evidence type="ECO:0000313" key="1">
    <source>
        <dbReference type="EMBL" id="KAJ4961073.1"/>
    </source>
</evidence>
<keyword evidence="2" id="KW-1185">Reference proteome</keyword>
<accession>A0A9Q0HA94</accession>
<reference evidence="1" key="1">
    <citation type="journal article" date="2023" name="Plant J.">
        <title>The genome of the king protea, Protea cynaroides.</title>
        <authorList>
            <person name="Chang J."/>
            <person name="Duong T.A."/>
            <person name="Schoeman C."/>
            <person name="Ma X."/>
            <person name="Roodt D."/>
            <person name="Barker N."/>
            <person name="Li Z."/>
            <person name="Van de Peer Y."/>
            <person name="Mizrachi E."/>
        </authorList>
    </citation>
    <scope>NUCLEOTIDE SEQUENCE</scope>
    <source>
        <tissue evidence="1">Young leaves</tissue>
    </source>
</reference>
<gene>
    <name evidence="1" type="ORF">NE237_020983</name>
</gene>
<proteinExistence type="predicted"/>
<evidence type="ECO:0000313" key="2">
    <source>
        <dbReference type="Proteomes" id="UP001141806"/>
    </source>
</evidence>
<dbReference type="AlphaFoldDB" id="A0A9Q0HA94"/>
<organism evidence="1 2">
    <name type="scientific">Protea cynaroides</name>
    <dbReference type="NCBI Taxonomy" id="273540"/>
    <lineage>
        <taxon>Eukaryota</taxon>
        <taxon>Viridiplantae</taxon>
        <taxon>Streptophyta</taxon>
        <taxon>Embryophyta</taxon>
        <taxon>Tracheophyta</taxon>
        <taxon>Spermatophyta</taxon>
        <taxon>Magnoliopsida</taxon>
        <taxon>Proteales</taxon>
        <taxon>Proteaceae</taxon>
        <taxon>Protea</taxon>
    </lineage>
</organism>
<name>A0A9Q0HA94_9MAGN</name>